<dbReference type="CDD" id="cd16936">
    <property type="entry name" value="HATPase_RsbW-like"/>
    <property type="match status" value="1"/>
</dbReference>
<dbReference type="PANTHER" id="PTHR35526">
    <property type="entry name" value="ANTI-SIGMA-F FACTOR RSBW-RELATED"/>
    <property type="match status" value="1"/>
</dbReference>
<dbReference type="Gene3D" id="3.30.565.10">
    <property type="entry name" value="Histidine kinase-like ATPase, C-terminal domain"/>
    <property type="match status" value="1"/>
</dbReference>
<comment type="caution">
    <text evidence="3">The sequence shown here is derived from an EMBL/GenBank/DDBJ whole genome shotgun (WGS) entry which is preliminary data.</text>
</comment>
<name>A0A7W4TLR6_KINRA</name>
<dbReference type="RefSeq" id="WP_183391235.1">
    <property type="nucleotide sequence ID" value="NZ_JACHVY010000001.1"/>
</dbReference>
<proteinExistence type="predicted"/>
<dbReference type="EMBL" id="JACHVY010000001">
    <property type="protein sequence ID" value="MBB2901259.1"/>
    <property type="molecule type" value="Genomic_DNA"/>
</dbReference>
<keyword evidence="1" id="KW-0418">Kinase</keyword>
<dbReference type="InterPro" id="IPR000014">
    <property type="entry name" value="PAS"/>
</dbReference>
<dbReference type="AlphaFoldDB" id="A0A7W4TLR6"/>
<evidence type="ECO:0000313" key="3">
    <source>
        <dbReference type="EMBL" id="MBB2901259.1"/>
    </source>
</evidence>
<dbReference type="NCBIfam" id="TIGR00229">
    <property type="entry name" value="sensory_box"/>
    <property type="match status" value="1"/>
</dbReference>
<reference evidence="3 4" key="1">
    <citation type="submission" date="2020-08" db="EMBL/GenBank/DDBJ databases">
        <title>The Agave Microbiome: Exploring the role of microbial communities in plant adaptations to desert environments.</title>
        <authorList>
            <person name="Partida-Martinez L.P."/>
        </authorList>
    </citation>
    <scope>NUCLEOTIDE SEQUENCE [LARGE SCALE GENOMIC DNA]</scope>
    <source>
        <strain evidence="3 4">AS2.23</strain>
    </source>
</reference>
<dbReference type="GO" id="GO:0004674">
    <property type="term" value="F:protein serine/threonine kinase activity"/>
    <property type="evidence" value="ECO:0007669"/>
    <property type="project" value="UniProtKB-KW"/>
</dbReference>
<reference evidence="3 4" key="2">
    <citation type="submission" date="2020-08" db="EMBL/GenBank/DDBJ databases">
        <authorList>
            <person name="Partida-Martinez L."/>
            <person name="Huntemann M."/>
            <person name="Clum A."/>
            <person name="Wang J."/>
            <person name="Palaniappan K."/>
            <person name="Ritter S."/>
            <person name="Chen I.-M."/>
            <person name="Stamatis D."/>
            <person name="Reddy T."/>
            <person name="O'Malley R."/>
            <person name="Daum C."/>
            <person name="Shapiro N."/>
            <person name="Ivanova N."/>
            <person name="Kyrpides N."/>
            <person name="Woyke T."/>
        </authorList>
    </citation>
    <scope>NUCLEOTIDE SEQUENCE [LARGE SCALE GENOMIC DNA]</scope>
    <source>
        <strain evidence="3 4">AS2.23</strain>
    </source>
</reference>
<organism evidence="3 4">
    <name type="scientific">Kineococcus radiotolerans</name>
    <dbReference type="NCBI Taxonomy" id="131568"/>
    <lineage>
        <taxon>Bacteria</taxon>
        <taxon>Bacillati</taxon>
        <taxon>Actinomycetota</taxon>
        <taxon>Actinomycetes</taxon>
        <taxon>Kineosporiales</taxon>
        <taxon>Kineosporiaceae</taxon>
        <taxon>Kineococcus</taxon>
    </lineage>
</organism>
<evidence type="ECO:0000313" key="4">
    <source>
        <dbReference type="Proteomes" id="UP000533269"/>
    </source>
</evidence>
<protein>
    <submittedName>
        <fullName evidence="3">PAS domain S-box-containing protein</fullName>
    </submittedName>
</protein>
<gene>
    <name evidence="3" type="ORF">FHR75_002047</name>
</gene>
<sequence length="449" mass="47545">MLLPPDPGAPRRARRLVREVLEGAGREEWIDAAELAVSELVTNAALHARTDVEVDVEVHPEHVRVEVRDSNPTLPSQRHYGEQATTGRGMALVASVSADCGVTALPDGKVVWFEVRGRQEDPSEEDLLAAWDEEQWEVPGAAGAPGAGTAPPAALSTVRLLGVPPTLWAATRQHHDAVLRELGLYLTTHDGVTADLAAVEVARQSFSNALIAAAEDARRRTPVTSIPSTGLPTALEPIDVELDLPAEVGPAAAALQDALDTAERLAARGELLALPGQAEVVAVRDWVCDQVRSQLRGGSPWPWQGARDERFETPAPGTGPAAVPDEALTAVLDEAARRGRGLVAVDAGSRVLAVSAGLAAALGWAVDDLVGRRVVAIIPPALREAHIAGFSRHLHTGQSRVLGKPLVLPVLHADGREVTCGLLIERRPTPAGRWLYLAWIDPPGDADPA</sequence>
<dbReference type="InterPro" id="IPR036890">
    <property type="entry name" value="HATPase_C_sf"/>
</dbReference>
<dbReference type="Pfam" id="PF13581">
    <property type="entry name" value="HATPase_c_2"/>
    <property type="match status" value="1"/>
</dbReference>
<dbReference type="Proteomes" id="UP000533269">
    <property type="component" value="Unassembled WGS sequence"/>
</dbReference>
<dbReference type="PROSITE" id="PS50112">
    <property type="entry name" value="PAS"/>
    <property type="match status" value="1"/>
</dbReference>
<evidence type="ECO:0000256" key="1">
    <source>
        <dbReference type="ARBA" id="ARBA00022527"/>
    </source>
</evidence>
<dbReference type="InterPro" id="IPR003594">
    <property type="entry name" value="HATPase_dom"/>
</dbReference>
<dbReference type="InterPro" id="IPR035965">
    <property type="entry name" value="PAS-like_dom_sf"/>
</dbReference>
<accession>A0A7W4TLR6</accession>
<dbReference type="InterPro" id="IPR050267">
    <property type="entry name" value="Anti-sigma-factor_SerPK"/>
</dbReference>
<dbReference type="PANTHER" id="PTHR35526:SF3">
    <property type="entry name" value="ANTI-SIGMA-F FACTOR RSBW"/>
    <property type="match status" value="1"/>
</dbReference>
<dbReference type="SUPFAM" id="SSF55785">
    <property type="entry name" value="PYP-like sensor domain (PAS domain)"/>
    <property type="match status" value="1"/>
</dbReference>
<keyword evidence="1" id="KW-0723">Serine/threonine-protein kinase</keyword>
<keyword evidence="1" id="KW-0808">Transferase</keyword>
<feature type="domain" description="PAS" evidence="2">
    <location>
        <begin position="342"/>
        <end position="397"/>
    </location>
</feature>
<dbReference type="SUPFAM" id="SSF55874">
    <property type="entry name" value="ATPase domain of HSP90 chaperone/DNA topoisomerase II/histidine kinase"/>
    <property type="match status" value="1"/>
</dbReference>
<evidence type="ECO:0000259" key="2">
    <source>
        <dbReference type="PROSITE" id="PS50112"/>
    </source>
</evidence>
<dbReference type="Gene3D" id="3.30.450.20">
    <property type="entry name" value="PAS domain"/>
    <property type="match status" value="1"/>
</dbReference>